<dbReference type="PANTHER" id="PTHR46087:SF11">
    <property type="entry name" value="PROTEIN SEMI-ROLLED LEAF 2"/>
    <property type="match status" value="1"/>
</dbReference>
<protein>
    <recommendedName>
        <fullName evidence="4">Protein EFR3</fullName>
    </recommendedName>
</protein>
<accession>A0A9Q0HUP7</accession>
<dbReference type="InterPro" id="IPR049152">
    <property type="entry name" value="EFR3-like_ARM"/>
</dbReference>
<gene>
    <name evidence="2" type="ORF">LUZ63_007764</name>
</gene>
<feature type="region of interest" description="Disordered" evidence="1">
    <location>
        <begin position="243"/>
        <end position="276"/>
    </location>
</feature>
<reference evidence="2" key="1">
    <citation type="journal article" date="2022" name="Cell">
        <title>Repeat-based holocentromeres influence genome architecture and karyotype evolution.</title>
        <authorList>
            <person name="Hofstatter P.G."/>
            <person name="Thangavel G."/>
            <person name="Lux T."/>
            <person name="Neumann P."/>
            <person name="Vondrak T."/>
            <person name="Novak P."/>
            <person name="Zhang M."/>
            <person name="Costa L."/>
            <person name="Castellani M."/>
            <person name="Scott A."/>
            <person name="Toegelov H."/>
            <person name="Fuchs J."/>
            <person name="Mata-Sucre Y."/>
            <person name="Dias Y."/>
            <person name="Vanzela A.L.L."/>
            <person name="Huettel B."/>
            <person name="Almeida C.C.S."/>
            <person name="Simkova H."/>
            <person name="Souza G."/>
            <person name="Pedrosa-Harand A."/>
            <person name="Macas J."/>
            <person name="Mayer K.F.X."/>
            <person name="Houben A."/>
            <person name="Marques A."/>
        </authorList>
    </citation>
    <scope>NUCLEOTIDE SEQUENCE</scope>
    <source>
        <strain evidence="2">RhyBre1mFocal</strain>
    </source>
</reference>
<dbReference type="EMBL" id="JAMQYH010000002">
    <property type="protein sequence ID" value="KAJ1699252.1"/>
    <property type="molecule type" value="Genomic_DNA"/>
</dbReference>
<evidence type="ECO:0000313" key="2">
    <source>
        <dbReference type="EMBL" id="KAJ1699252.1"/>
    </source>
</evidence>
<organism evidence="2 3">
    <name type="scientific">Rhynchospora breviuscula</name>
    <dbReference type="NCBI Taxonomy" id="2022672"/>
    <lineage>
        <taxon>Eukaryota</taxon>
        <taxon>Viridiplantae</taxon>
        <taxon>Streptophyta</taxon>
        <taxon>Embryophyta</taxon>
        <taxon>Tracheophyta</taxon>
        <taxon>Spermatophyta</taxon>
        <taxon>Magnoliopsida</taxon>
        <taxon>Liliopsida</taxon>
        <taxon>Poales</taxon>
        <taxon>Cyperaceae</taxon>
        <taxon>Cyperoideae</taxon>
        <taxon>Rhynchosporeae</taxon>
        <taxon>Rhynchospora</taxon>
    </lineage>
</organism>
<evidence type="ECO:0000256" key="1">
    <source>
        <dbReference type="SAM" id="MobiDB-lite"/>
    </source>
</evidence>
<sequence>MGFISRKIFPSCGNLCVCCPSLRPSSRRPVKRYKKLLAEIFPKTEDGAVNERKIMKLCEYAAKNPPRIPKIVKFLEQRSQKELRIEHVSFIKIITEAYGKLLFVCKEQMAYFATSLVKVDNELLESKHQEIQILGCQTLTRFIYSQADNTYARNIESLVSKVCSLSNDSRENHTCIRASSLQCLSAMIWFMTEYSYMFSEFDEIVSSILKNYRSDEPLNDEEDRSAAHHNWVDEIVRCEGRAGGTVSSDISPRNPTMRIRPNTGDTSTLTREQRESPEMWAHECVQKLGELAKESTTTMRRVLDPMLIYFDFEKQWSPRHGLALLVLSDMSFTEKSFGNERLVLSTVIRHLDHKNVVNHPQMKADIVQVATSLVRQLRSRGVVAEMGVISDLCRHLRKCLEAIGQTGSGIEESNWNDSLQNSLEDCLLEIVKGISDVRPLFEMMAITLEKLSDSAAVARATIGSLLILSHIISLTSISSQNLTVFPEALLLQLLKAMTHPDPESRLGAHLLFSSVLVKTPNHPRSDSEFLFETKKWQSRTTSVFASATALLEKLRREKDSLSGDSKTGNNSKERVCEKELKSSWGPQKSSVFFTKLGFSVFDRAPVLSGTNEMDGNTTVMLTEDQATQLLSAIWVQANQADNLPFNFEAIGHTFCLTLLASSVKNLNNGNVVRFFQLPLSLRNVALTPSEILPPACQRSLYTMAMSMLAFAGKFYNICKLTNSLKRYVSSNIDPYLRIGEDLLLYVRLQSDLNNFGSDIDHDAARCTLNEVREAGISDQHLLDIITQALSSLINLKKDVLVRLLSENFVPEDVPLFGSSTVLDWVNAHACSEESLSLDEECSRTSSVDGGIASESPATNFSSLAPKITPQPSLPNVISVGQLLESVLHVAGQVAVSSVSTSPLPYGTMASQCEALGMGSRKKLSSWLVNGYDSAEDNITQDLHMSHHIPIQKVNSCSSEIELTKQTEPWLTLKLPPASPFDNFLKAAGC</sequence>
<dbReference type="InterPro" id="IPR016024">
    <property type="entry name" value="ARM-type_fold"/>
</dbReference>
<dbReference type="OrthoDB" id="19232at2759"/>
<evidence type="ECO:0008006" key="4">
    <source>
        <dbReference type="Google" id="ProtNLM"/>
    </source>
</evidence>
<comment type="caution">
    <text evidence="2">The sequence shown here is derived from an EMBL/GenBank/DDBJ whole genome shotgun (WGS) entry which is preliminary data.</text>
</comment>
<dbReference type="InterPro" id="IPR055296">
    <property type="entry name" value="SRL2-like"/>
</dbReference>
<name>A0A9Q0HUP7_9POAL</name>
<feature type="compositionally biased region" description="Polar residues" evidence="1">
    <location>
        <begin position="245"/>
        <end position="254"/>
    </location>
</feature>
<dbReference type="Pfam" id="PF21052">
    <property type="entry name" value="EFR3_ARM"/>
    <property type="match status" value="1"/>
</dbReference>
<dbReference type="Proteomes" id="UP001151287">
    <property type="component" value="Unassembled WGS sequence"/>
</dbReference>
<evidence type="ECO:0000313" key="3">
    <source>
        <dbReference type="Proteomes" id="UP001151287"/>
    </source>
</evidence>
<dbReference type="SUPFAM" id="SSF48371">
    <property type="entry name" value="ARM repeat"/>
    <property type="match status" value="1"/>
</dbReference>
<dbReference type="PANTHER" id="PTHR46087">
    <property type="entry name" value="PUTATIVE, EXPRESSED-RELATED"/>
    <property type="match status" value="1"/>
</dbReference>
<keyword evidence="3" id="KW-1185">Reference proteome</keyword>
<dbReference type="AlphaFoldDB" id="A0A9Q0HUP7"/>
<proteinExistence type="predicted"/>